<evidence type="ECO:0000313" key="2">
    <source>
        <dbReference type="Proteomes" id="UP001162164"/>
    </source>
</evidence>
<proteinExistence type="predicted"/>
<name>A0ABQ9JQN1_9CUCU</name>
<dbReference type="Proteomes" id="UP001162164">
    <property type="component" value="Unassembled WGS sequence"/>
</dbReference>
<comment type="caution">
    <text evidence="1">The sequence shown here is derived from an EMBL/GenBank/DDBJ whole genome shotgun (WGS) entry which is preliminary data.</text>
</comment>
<gene>
    <name evidence="1" type="ORF">NQ317_018713</name>
</gene>
<evidence type="ECO:0000313" key="1">
    <source>
        <dbReference type="EMBL" id="KAJ8980586.1"/>
    </source>
</evidence>
<organism evidence="1 2">
    <name type="scientific">Molorchus minor</name>
    <dbReference type="NCBI Taxonomy" id="1323400"/>
    <lineage>
        <taxon>Eukaryota</taxon>
        <taxon>Metazoa</taxon>
        <taxon>Ecdysozoa</taxon>
        <taxon>Arthropoda</taxon>
        <taxon>Hexapoda</taxon>
        <taxon>Insecta</taxon>
        <taxon>Pterygota</taxon>
        <taxon>Neoptera</taxon>
        <taxon>Endopterygota</taxon>
        <taxon>Coleoptera</taxon>
        <taxon>Polyphaga</taxon>
        <taxon>Cucujiformia</taxon>
        <taxon>Chrysomeloidea</taxon>
        <taxon>Cerambycidae</taxon>
        <taxon>Lamiinae</taxon>
        <taxon>Monochamini</taxon>
        <taxon>Molorchus</taxon>
    </lineage>
</organism>
<sequence>MCHIFLRPPWERIIQVVYNTQAHNRIVELLLLQCDWGEKLPEFASAPAIPPRKVSRMGSTAAYYTMLEREKEKN</sequence>
<dbReference type="EMBL" id="JAPWTJ010000251">
    <property type="protein sequence ID" value="KAJ8980586.1"/>
    <property type="molecule type" value="Genomic_DNA"/>
</dbReference>
<keyword evidence="2" id="KW-1185">Reference proteome</keyword>
<protein>
    <submittedName>
        <fullName evidence="1">Uncharacterized protein</fullName>
    </submittedName>
</protein>
<reference evidence="1" key="1">
    <citation type="journal article" date="2023" name="Insect Mol. Biol.">
        <title>Genome sequencing provides insights into the evolution of gene families encoding plant cell wall-degrading enzymes in longhorned beetles.</title>
        <authorList>
            <person name="Shin N.R."/>
            <person name="Okamura Y."/>
            <person name="Kirsch R."/>
            <person name="Pauchet Y."/>
        </authorList>
    </citation>
    <scope>NUCLEOTIDE SEQUENCE</scope>
    <source>
        <strain evidence="1">MMC_N1</strain>
    </source>
</reference>
<accession>A0ABQ9JQN1</accession>